<feature type="domain" description="RNA polymerase sigma-70 region 1.2" evidence="2">
    <location>
        <begin position="77"/>
        <end position="106"/>
    </location>
</feature>
<dbReference type="EMBL" id="QNBE01000037">
    <property type="protein sequence ID" value="RKX70499.1"/>
    <property type="molecule type" value="Genomic_DNA"/>
</dbReference>
<dbReference type="Proteomes" id="UP000268469">
    <property type="component" value="Unassembled WGS sequence"/>
</dbReference>
<proteinExistence type="predicted"/>
<feature type="domain" description="RNA polymerase sigma factor 70 region 1.1" evidence="3">
    <location>
        <begin position="11"/>
        <end position="69"/>
    </location>
</feature>
<dbReference type="Gene3D" id="1.10.220.120">
    <property type="entry name" value="Sigma-70 factor, region 1.1"/>
    <property type="match status" value="1"/>
</dbReference>
<reference evidence="4 5" key="1">
    <citation type="submission" date="2018-06" db="EMBL/GenBank/DDBJ databases">
        <title>Extensive metabolic versatility and redundancy in microbially diverse, dynamic hydrothermal sediments.</title>
        <authorList>
            <person name="Dombrowski N."/>
            <person name="Teske A."/>
            <person name="Baker B.J."/>
        </authorList>
    </citation>
    <scope>NUCLEOTIDE SEQUENCE [LARGE SCALE GENOMIC DNA]</scope>
    <source>
        <strain evidence="4">B36_G15</strain>
    </source>
</reference>
<organism evidence="4 5">
    <name type="scientific">candidate division WOR-3 bacterium</name>
    <dbReference type="NCBI Taxonomy" id="2052148"/>
    <lineage>
        <taxon>Bacteria</taxon>
        <taxon>Bacteria division WOR-3</taxon>
    </lineage>
</organism>
<comment type="caution">
    <text evidence="4">The sequence shown here is derived from an EMBL/GenBank/DDBJ whole genome shotgun (WGS) entry which is preliminary data.</text>
</comment>
<evidence type="ECO:0000259" key="3">
    <source>
        <dbReference type="Pfam" id="PF03979"/>
    </source>
</evidence>
<name>A0A660SI50_UNCW3</name>
<evidence type="ECO:0000256" key="1">
    <source>
        <dbReference type="SAM" id="Coils"/>
    </source>
</evidence>
<dbReference type="GO" id="GO:0016987">
    <property type="term" value="F:sigma factor activity"/>
    <property type="evidence" value="ECO:0007669"/>
    <property type="project" value="InterPro"/>
</dbReference>
<feature type="coiled-coil region" evidence="1">
    <location>
        <begin position="223"/>
        <end position="250"/>
    </location>
</feature>
<dbReference type="InterPro" id="IPR007127">
    <property type="entry name" value="RNA_pol_sigma_70_r1_1"/>
</dbReference>
<accession>A0A660SI50</accession>
<dbReference type="InterPro" id="IPR009042">
    <property type="entry name" value="RNA_pol_sigma70_r1_2"/>
</dbReference>
<dbReference type="Pfam" id="PF03979">
    <property type="entry name" value="Sigma70_r1_1"/>
    <property type="match status" value="1"/>
</dbReference>
<dbReference type="Pfam" id="PF00140">
    <property type="entry name" value="Sigma70_r1_2"/>
    <property type="match status" value="1"/>
</dbReference>
<evidence type="ECO:0000313" key="4">
    <source>
        <dbReference type="EMBL" id="RKX70499.1"/>
    </source>
</evidence>
<dbReference type="SUPFAM" id="SSF88946">
    <property type="entry name" value="Sigma2 domain of RNA polymerase sigma factors"/>
    <property type="match status" value="1"/>
</dbReference>
<sequence>MRLRKDLFARIFQIAANRGKISLVEINELLPDFVSPDDIDHIITELRKKGIEIAEDDEELKGERKKTSEPTGRKEEPIRAYFRELAKYSLLSREEEIDLAQRIETGYRMIERQLFASLGMLDFLIDIGQQVEKGKKAFDQVSRFDLAPLAGRYSHWAERQKFIRRVKSIDKEKKKLILLYKKARQHPTPNLRAKIHDLKERILRKVDQLSLQPGIIREAVDHFKERMVEITKLEDEIAKAEKRDKQKVRKLRRQDNRRVAE</sequence>
<gene>
    <name evidence="4" type="ORF">DRP53_04720</name>
</gene>
<evidence type="ECO:0000259" key="2">
    <source>
        <dbReference type="Pfam" id="PF00140"/>
    </source>
</evidence>
<dbReference type="GO" id="GO:0006352">
    <property type="term" value="P:DNA-templated transcription initiation"/>
    <property type="evidence" value="ECO:0007669"/>
    <property type="project" value="InterPro"/>
</dbReference>
<protein>
    <recommendedName>
        <fullName evidence="6">RNA polymerase sigma factor RpoD</fullName>
    </recommendedName>
</protein>
<dbReference type="GO" id="GO:0003677">
    <property type="term" value="F:DNA binding"/>
    <property type="evidence" value="ECO:0007669"/>
    <property type="project" value="InterPro"/>
</dbReference>
<dbReference type="InterPro" id="IPR042189">
    <property type="entry name" value="RNA_pol_sigma_70_r1_1_sf"/>
</dbReference>
<evidence type="ECO:0008006" key="6">
    <source>
        <dbReference type="Google" id="ProtNLM"/>
    </source>
</evidence>
<dbReference type="Gene3D" id="1.10.601.10">
    <property type="entry name" value="RNA Polymerase Primary Sigma Factor"/>
    <property type="match status" value="1"/>
</dbReference>
<dbReference type="InterPro" id="IPR013325">
    <property type="entry name" value="RNA_pol_sigma_r2"/>
</dbReference>
<evidence type="ECO:0000313" key="5">
    <source>
        <dbReference type="Proteomes" id="UP000268469"/>
    </source>
</evidence>
<keyword evidence="1" id="KW-0175">Coiled coil</keyword>
<dbReference type="AlphaFoldDB" id="A0A660SI50"/>